<dbReference type="AlphaFoldDB" id="A0A511W392"/>
<protein>
    <submittedName>
        <fullName evidence="1">Uncharacterized protein</fullName>
    </submittedName>
</protein>
<dbReference type="OrthoDB" id="2933757at2"/>
<comment type="caution">
    <text evidence="1">The sequence shown here is derived from an EMBL/GenBank/DDBJ whole genome shotgun (WGS) entry which is preliminary data.</text>
</comment>
<dbReference type="EMBL" id="BJYA01000004">
    <property type="protein sequence ID" value="GEN45417.1"/>
    <property type="molecule type" value="Genomic_DNA"/>
</dbReference>
<gene>
    <name evidence="1" type="ORF">AHA02nite_11930</name>
</gene>
<proteinExistence type="predicted"/>
<keyword evidence="2" id="KW-1185">Reference proteome</keyword>
<evidence type="ECO:0000313" key="1">
    <source>
        <dbReference type="EMBL" id="GEN45417.1"/>
    </source>
</evidence>
<accession>A0A511W392</accession>
<evidence type="ECO:0000313" key="2">
    <source>
        <dbReference type="Proteomes" id="UP000321440"/>
    </source>
</evidence>
<sequence length="106" mass="11875">MGHDIFGYNHAGRKIAYARFSMSNYNADVLYKVLDSEEHNGGVSGVGARSTFSVTQMEHALQEFIHSHENKYTLSGNDPDNVQIKEFLENCLETAQKEGEVEVCFA</sequence>
<dbReference type="Proteomes" id="UP000321440">
    <property type="component" value="Unassembled WGS sequence"/>
</dbReference>
<dbReference type="RefSeq" id="WP_146815320.1">
    <property type="nucleotide sequence ID" value="NZ_BJYA01000004.1"/>
</dbReference>
<name>A0A511W392_9BACI</name>
<reference evidence="1 2" key="1">
    <citation type="submission" date="2019-07" db="EMBL/GenBank/DDBJ databases">
        <title>Whole genome shotgun sequence of Alkalibacillus haloalkaliphilus NBRC 103110.</title>
        <authorList>
            <person name="Hosoyama A."/>
            <person name="Uohara A."/>
            <person name="Ohji S."/>
            <person name="Ichikawa N."/>
        </authorList>
    </citation>
    <scope>NUCLEOTIDE SEQUENCE [LARGE SCALE GENOMIC DNA]</scope>
    <source>
        <strain evidence="1 2">NBRC 103110</strain>
    </source>
</reference>
<organism evidence="1 2">
    <name type="scientific">Alkalibacillus haloalkaliphilus</name>
    <dbReference type="NCBI Taxonomy" id="94136"/>
    <lineage>
        <taxon>Bacteria</taxon>
        <taxon>Bacillati</taxon>
        <taxon>Bacillota</taxon>
        <taxon>Bacilli</taxon>
        <taxon>Bacillales</taxon>
        <taxon>Bacillaceae</taxon>
        <taxon>Alkalibacillus</taxon>
    </lineage>
</organism>